<dbReference type="PROSITE" id="PS50088">
    <property type="entry name" value="ANK_REPEAT"/>
    <property type="match status" value="1"/>
</dbReference>
<reference evidence="5" key="1">
    <citation type="submission" date="2022-11" db="EMBL/GenBank/DDBJ databases">
        <authorList>
            <person name="Petersen C."/>
        </authorList>
    </citation>
    <scope>NUCLEOTIDE SEQUENCE</scope>
    <source>
        <strain evidence="5">IBT 34128</strain>
    </source>
</reference>
<evidence type="ECO:0000256" key="3">
    <source>
        <dbReference type="PROSITE-ProRule" id="PRU00023"/>
    </source>
</evidence>
<evidence type="ECO:0000256" key="2">
    <source>
        <dbReference type="ARBA" id="ARBA00023043"/>
    </source>
</evidence>
<name>A0A9W9FKY1_9EURO</name>
<dbReference type="SUPFAM" id="SSF81383">
    <property type="entry name" value="F-box domain"/>
    <property type="match status" value="1"/>
</dbReference>
<dbReference type="OrthoDB" id="366390at2759"/>
<dbReference type="Proteomes" id="UP001141434">
    <property type="component" value="Unassembled WGS sequence"/>
</dbReference>
<accession>A0A9W9FKY1</accession>
<dbReference type="AlphaFoldDB" id="A0A9W9FKY1"/>
<dbReference type="InterPro" id="IPR036047">
    <property type="entry name" value="F-box-like_dom_sf"/>
</dbReference>
<dbReference type="RefSeq" id="XP_056512901.1">
    <property type="nucleotide sequence ID" value="XM_056654874.1"/>
</dbReference>
<proteinExistence type="predicted"/>
<comment type="caution">
    <text evidence="5">The sequence shown here is derived from an EMBL/GenBank/DDBJ whole genome shotgun (WGS) entry which is preliminary data.</text>
</comment>
<sequence>MADVTSSSTLPVLDQRAVQLAHSLDIYLQLKIRRRSILSGDERHLIKFITSNYLPDQTPYFPRQFSRSENGLKQAAKLLRQNTEQLRQTQEYLTWKEQLQSLLTIPLEILLQITSGLSTKDLNALTQVSRYFEFSLTDTLYRRHKDSVLRWGVRREMPGTVCKALHAGANPNVKYRGEWSVLWRAVCGRNKVALRDLARIGDFHRVWRGEFLDKTTQLGHQSQYQIVQLLLAFGADPNTRMRQMSVLYLACVLSSHELMKLLLKAGANPNGKNSRHQTALHAAAWKMCWTSIELLMETPGIDPDPQDLLGCTPLAYGARTPMRFPISSMKKFMQRPEINVNQEDGEGRTPLYHSIEAGNHAVSRMLLKEPRVDPNAGGDENMPLFFAVRRNMTLMVELLLSHKGIRPNLGTASGLTPIMQAKADHNEDLVGLLLAAGADFKIPACPMNHRAEPTDNFW</sequence>
<dbReference type="Pfam" id="PF12937">
    <property type="entry name" value="F-box-like"/>
    <property type="match status" value="1"/>
</dbReference>
<protein>
    <recommendedName>
        <fullName evidence="4">F-box domain-containing protein</fullName>
    </recommendedName>
</protein>
<keyword evidence="1" id="KW-0677">Repeat</keyword>
<evidence type="ECO:0000313" key="6">
    <source>
        <dbReference type="Proteomes" id="UP001141434"/>
    </source>
</evidence>
<dbReference type="Gene3D" id="1.25.40.20">
    <property type="entry name" value="Ankyrin repeat-containing domain"/>
    <property type="match status" value="2"/>
</dbReference>
<evidence type="ECO:0000313" key="5">
    <source>
        <dbReference type="EMBL" id="KAJ5102070.1"/>
    </source>
</evidence>
<dbReference type="Pfam" id="PF12796">
    <property type="entry name" value="Ank_2"/>
    <property type="match status" value="2"/>
</dbReference>
<reference evidence="5" key="2">
    <citation type="journal article" date="2023" name="IMA Fungus">
        <title>Comparative genomic study of the Penicillium genus elucidates a diverse pangenome and 15 lateral gene transfer events.</title>
        <authorList>
            <person name="Petersen C."/>
            <person name="Sorensen T."/>
            <person name="Nielsen M.R."/>
            <person name="Sondergaard T.E."/>
            <person name="Sorensen J.L."/>
            <person name="Fitzpatrick D.A."/>
            <person name="Frisvad J.C."/>
            <person name="Nielsen K.L."/>
        </authorList>
    </citation>
    <scope>NUCLEOTIDE SEQUENCE</scope>
    <source>
        <strain evidence="5">IBT 34128</strain>
    </source>
</reference>
<evidence type="ECO:0000256" key="1">
    <source>
        <dbReference type="ARBA" id="ARBA00022737"/>
    </source>
</evidence>
<dbReference type="EMBL" id="JAPMSZ010000005">
    <property type="protein sequence ID" value="KAJ5102070.1"/>
    <property type="molecule type" value="Genomic_DNA"/>
</dbReference>
<dbReference type="InterPro" id="IPR001810">
    <property type="entry name" value="F-box_dom"/>
</dbReference>
<gene>
    <name evidence="5" type="ORF">NUU61_004292</name>
</gene>
<feature type="domain" description="F-box" evidence="4">
    <location>
        <begin position="99"/>
        <end position="144"/>
    </location>
</feature>
<keyword evidence="6" id="KW-1185">Reference proteome</keyword>
<keyword evidence="2 3" id="KW-0040">ANK repeat</keyword>
<dbReference type="GeneID" id="81394042"/>
<organism evidence="5 6">
    <name type="scientific">Penicillium alfredii</name>
    <dbReference type="NCBI Taxonomy" id="1506179"/>
    <lineage>
        <taxon>Eukaryota</taxon>
        <taxon>Fungi</taxon>
        <taxon>Dikarya</taxon>
        <taxon>Ascomycota</taxon>
        <taxon>Pezizomycotina</taxon>
        <taxon>Eurotiomycetes</taxon>
        <taxon>Eurotiomycetidae</taxon>
        <taxon>Eurotiales</taxon>
        <taxon>Aspergillaceae</taxon>
        <taxon>Penicillium</taxon>
    </lineage>
</organism>
<dbReference type="SUPFAM" id="SSF48403">
    <property type="entry name" value="Ankyrin repeat"/>
    <property type="match status" value="1"/>
</dbReference>
<dbReference type="PANTHER" id="PTHR24198:SF165">
    <property type="entry name" value="ANKYRIN REPEAT-CONTAINING PROTEIN-RELATED"/>
    <property type="match status" value="1"/>
</dbReference>
<dbReference type="InterPro" id="IPR002110">
    <property type="entry name" value="Ankyrin_rpt"/>
</dbReference>
<evidence type="ECO:0000259" key="4">
    <source>
        <dbReference type="PROSITE" id="PS50181"/>
    </source>
</evidence>
<dbReference type="PROSITE" id="PS50181">
    <property type="entry name" value="FBOX"/>
    <property type="match status" value="1"/>
</dbReference>
<dbReference type="InterPro" id="IPR036770">
    <property type="entry name" value="Ankyrin_rpt-contain_sf"/>
</dbReference>
<dbReference type="PANTHER" id="PTHR24198">
    <property type="entry name" value="ANKYRIN REPEAT AND PROTEIN KINASE DOMAIN-CONTAINING PROTEIN"/>
    <property type="match status" value="1"/>
</dbReference>
<feature type="repeat" description="ANK" evidence="3">
    <location>
        <begin position="242"/>
        <end position="274"/>
    </location>
</feature>
<dbReference type="SMART" id="SM00248">
    <property type="entry name" value="ANK"/>
    <property type="match status" value="6"/>
</dbReference>